<evidence type="ECO:0000256" key="1">
    <source>
        <dbReference type="ARBA" id="ARBA00049360"/>
    </source>
</evidence>
<dbReference type="Proteomes" id="UP000323011">
    <property type="component" value="Unassembled WGS sequence"/>
</dbReference>
<dbReference type="EMBL" id="VLTM01000036">
    <property type="protein sequence ID" value="KAA0161393.1"/>
    <property type="molecule type" value="Genomic_DNA"/>
</dbReference>
<keyword evidence="8" id="KW-1185">Reference proteome</keyword>
<reference evidence="7 8" key="1">
    <citation type="submission" date="2019-07" db="EMBL/GenBank/DDBJ databases">
        <title>Genomes of Cafeteria roenbergensis.</title>
        <authorList>
            <person name="Fischer M.G."/>
            <person name="Hackl T."/>
            <person name="Roman M."/>
        </authorList>
    </citation>
    <scope>NUCLEOTIDE SEQUENCE [LARGE SCALE GENOMIC DNA]</scope>
    <source>
        <strain evidence="3 8">BVI</strain>
        <strain evidence="5 10">Cflag</strain>
        <strain evidence="6 7">E4-10P</strain>
        <strain evidence="4 9">RCC970-E3</strain>
    </source>
</reference>
<dbReference type="PANTHER" id="PTHR11937">
    <property type="entry name" value="ACTIN"/>
    <property type="match status" value="1"/>
</dbReference>
<comment type="catalytic activity">
    <reaction evidence="1">
        <text>ATP + H2O = ADP + phosphate + H(+)</text>
        <dbReference type="Rhea" id="RHEA:13065"/>
        <dbReference type="ChEBI" id="CHEBI:15377"/>
        <dbReference type="ChEBI" id="CHEBI:15378"/>
        <dbReference type="ChEBI" id="CHEBI:30616"/>
        <dbReference type="ChEBI" id="CHEBI:43474"/>
        <dbReference type="ChEBI" id="CHEBI:456216"/>
    </reaction>
</comment>
<dbReference type="SUPFAM" id="SSF53067">
    <property type="entry name" value="Actin-like ATPase domain"/>
    <property type="match status" value="2"/>
</dbReference>
<evidence type="ECO:0000313" key="4">
    <source>
        <dbReference type="EMBL" id="KAA0157330.1"/>
    </source>
</evidence>
<dbReference type="EMBL" id="VLTL01000169">
    <property type="protein sequence ID" value="KAA0157330.1"/>
    <property type="molecule type" value="Genomic_DNA"/>
</dbReference>
<evidence type="ECO:0000313" key="8">
    <source>
        <dbReference type="Proteomes" id="UP000323011"/>
    </source>
</evidence>
<dbReference type="InterPro" id="IPR043129">
    <property type="entry name" value="ATPase_NBD"/>
</dbReference>
<dbReference type="EMBL" id="VLTO01000050">
    <property type="protein sequence ID" value="KAA0172120.1"/>
    <property type="molecule type" value="Genomic_DNA"/>
</dbReference>
<evidence type="ECO:0000313" key="9">
    <source>
        <dbReference type="Proteomes" id="UP000324907"/>
    </source>
</evidence>
<dbReference type="PRINTS" id="PR00190">
    <property type="entry name" value="ACTIN"/>
</dbReference>
<evidence type="ECO:0000313" key="10">
    <source>
        <dbReference type="Proteomes" id="UP000325113"/>
    </source>
</evidence>
<dbReference type="EMBL" id="VLTN01000026">
    <property type="protein sequence ID" value="KAA0151554.1"/>
    <property type="molecule type" value="Genomic_DNA"/>
</dbReference>
<evidence type="ECO:0000313" key="3">
    <source>
        <dbReference type="EMBL" id="KAA0151554.1"/>
    </source>
</evidence>
<dbReference type="Pfam" id="PF00022">
    <property type="entry name" value="Actin"/>
    <property type="match status" value="1"/>
</dbReference>
<protein>
    <recommendedName>
        <fullName evidence="11">Actin-related protein 3</fullName>
    </recommendedName>
</protein>
<evidence type="ECO:0000313" key="5">
    <source>
        <dbReference type="EMBL" id="KAA0161393.1"/>
    </source>
</evidence>
<name>A0A5A8D7G2_CAFRO</name>
<comment type="similarity">
    <text evidence="2">Belongs to the actin family.</text>
</comment>
<evidence type="ECO:0008006" key="11">
    <source>
        <dbReference type="Google" id="ProtNLM"/>
    </source>
</evidence>
<dbReference type="Proteomes" id="UP000325113">
    <property type="component" value="Unassembled WGS sequence"/>
</dbReference>
<dbReference type="AlphaFoldDB" id="A0A5A8D7G2"/>
<accession>A0A5A8D7G2</accession>
<dbReference type="CDD" id="cd10221">
    <property type="entry name" value="ASKHA_NBD_Arp3-like"/>
    <property type="match status" value="1"/>
</dbReference>
<evidence type="ECO:0000313" key="6">
    <source>
        <dbReference type="EMBL" id="KAA0172120.1"/>
    </source>
</evidence>
<dbReference type="OrthoDB" id="421448at2759"/>
<evidence type="ECO:0000256" key="2">
    <source>
        <dbReference type="RuleBase" id="RU000487"/>
    </source>
</evidence>
<dbReference type="InterPro" id="IPR004000">
    <property type="entry name" value="Actin"/>
</dbReference>
<dbReference type="FunFam" id="3.30.420.40:FF:000029">
    <property type="entry name" value="Actin-related protein 3"/>
    <property type="match status" value="1"/>
</dbReference>
<sequence length="427" mass="47463">MAAAGASWASSKPPVVIDNGTGYTKMGYSGNSEPSYIVPTAIATKDGVRAGDHRAKRTEMEDLDFFIGDEAVARSSTHAVNYPIRHGLIENWDSMERLWQRCMFDYLRCEPEEHGVVLTEPPLNPPENREYAAEVMFETFNVPTLYIGVQAVLALIASWTAKPDAEHSLTGTVVDSGDGVTHVIPVAEGYVIGSCIKHIPLAGHDITKFVQQQLRERGEPVPPEMSMDVARRIKEDHCYVCKDVAREFARFDANPGKHFSKFEGRHPRTRKPWTADVGYESFLGPELFFNPEIYSSQHTKPLPQVVDDAIIACPIDTRRALYNNVVLSGGSTLFSKFSKRLQGDVQSIVDQRIEANQASLAARGHAVREVKLPVNVVSHPFQRYAVWFGGSMLAAMPGFERSCHTKAQYEEEGPRIARHNAVFSATM</sequence>
<dbReference type="OMA" id="GIHYPIR"/>
<dbReference type="Gene3D" id="3.30.420.40">
    <property type="match status" value="2"/>
</dbReference>
<dbReference type="SMART" id="SM00268">
    <property type="entry name" value="ACTIN"/>
    <property type="match status" value="1"/>
</dbReference>
<dbReference type="Gene3D" id="3.90.640.10">
    <property type="entry name" value="Actin, Chain A, domain 4"/>
    <property type="match status" value="1"/>
</dbReference>
<gene>
    <name evidence="6" type="ORF">FNF27_06155</name>
    <name evidence="4" type="ORF">FNF28_06553</name>
    <name evidence="3" type="ORF">FNF29_04478</name>
    <name evidence="5" type="ORF">FNF31_03852</name>
</gene>
<proteinExistence type="inferred from homology"/>
<comment type="caution">
    <text evidence="5">The sequence shown here is derived from an EMBL/GenBank/DDBJ whole genome shotgun (WGS) entry which is preliminary data.</text>
</comment>
<organism evidence="5 10">
    <name type="scientific">Cafeteria roenbergensis</name>
    <name type="common">Marine flagellate</name>
    <dbReference type="NCBI Taxonomy" id="33653"/>
    <lineage>
        <taxon>Eukaryota</taxon>
        <taxon>Sar</taxon>
        <taxon>Stramenopiles</taxon>
        <taxon>Bigyra</taxon>
        <taxon>Opalozoa</taxon>
        <taxon>Bicosoecida</taxon>
        <taxon>Cafeteriaceae</taxon>
        <taxon>Cafeteria</taxon>
    </lineage>
</organism>
<evidence type="ECO:0000313" key="7">
    <source>
        <dbReference type="Proteomes" id="UP000322899"/>
    </source>
</evidence>
<dbReference type="Proteomes" id="UP000322899">
    <property type="component" value="Unassembled WGS sequence"/>
</dbReference>
<dbReference type="Proteomes" id="UP000324907">
    <property type="component" value="Unassembled WGS sequence"/>
</dbReference>